<dbReference type="GO" id="GO:0001817">
    <property type="term" value="P:regulation of cytokine production"/>
    <property type="evidence" value="ECO:0007669"/>
    <property type="project" value="TreeGrafter"/>
</dbReference>
<evidence type="ECO:0000313" key="7">
    <source>
        <dbReference type="Proteomes" id="UP000001645"/>
    </source>
</evidence>
<reference evidence="6" key="1">
    <citation type="journal article" date="2010" name="PLoS Biol.">
        <title>Multi-platform next-generation sequencing of the domestic turkey (Meleagris gallopavo): genome assembly and analysis.</title>
        <authorList>
            <person name="Dalloul R.A."/>
            <person name="Long J.A."/>
            <person name="Zimin A.V."/>
            <person name="Aslam L."/>
            <person name="Beal K."/>
            <person name="Blomberg L.A."/>
            <person name="Bouffard P."/>
            <person name="Burt D.W."/>
            <person name="Crasta O."/>
            <person name="Crooijmans R.P."/>
            <person name="Cooper K."/>
            <person name="Coulombe R.A."/>
            <person name="De S."/>
            <person name="Delany M.E."/>
            <person name="Dodgson J.B."/>
            <person name="Dong J.J."/>
            <person name="Evans C."/>
            <person name="Frederickson K.M."/>
            <person name="Flicek P."/>
            <person name="Florea L."/>
            <person name="Folkerts O."/>
            <person name="Groenen M.A."/>
            <person name="Harkins T.T."/>
            <person name="Herrero J."/>
            <person name="Hoffmann S."/>
            <person name="Megens H.J."/>
            <person name="Jiang A."/>
            <person name="de Jong P."/>
            <person name="Kaiser P."/>
            <person name="Kim H."/>
            <person name="Kim K.W."/>
            <person name="Kim S."/>
            <person name="Langenberger D."/>
            <person name="Lee M.K."/>
            <person name="Lee T."/>
            <person name="Mane S."/>
            <person name="Marcais G."/>
            <person name="Marz M."/>
            <person name="McElroy A.P."/>
            <person name="Modise T."/>
            <person name="Nefedov M."/>
            <person name="Notredame C."/>
            <person name="Paton I.R."/>
            <person name="Payne W.S."/>
            <person name="Pertea G."/>
            <person name="Prickett D."/>
            <person name="Puiu D."/>
            <person name="Qioa D."/>
            <person name="Raineri E."/>
            <person name="Ruffier M."/>
            <person name="Salzberg S.L."/>
            <person name="Schatz M.C."/>
            <person name="Scheuring C."/>
            <person name="Schmidt C.J."/>
            <person name="Schroeder S."/>
            <person name="Searle S.M."/>
            <person name="Smith E.J."/>
            <person name="Smith J."/>
            <person name="Sonstegard T.S."/>
            <person name="Stadler P.F."/>
            <person name="Tafer H."/>
            <person name="Tu Z.J."/>
            <person name="Van Tassell C.P."/>
            <person name="Vilella A.J."/>
            <person name="Williams K.P."/>
            <person name="Yorke J.A."/>
            <person name="Zhang L."/>
            <person name="Zhang H.B."/>
            <person name="Zhang X."/>
            <person name="Zhang Y."/>
            <person name="Reed K.M."/>
        </authorList>
    </citation>
    <scope>NUCLEOTIDE SEQUENCE [LARGE SCALE GENOMIC DNA]</scope>
</reference>
<name>A0A803YII5_MELGA</name>
<reference evidence="6" key="3">
    <citation type="submission" date="2025-09" db="UniProtKB">
        <authorList>
            <consortium name="Ensembl"/>
        </authorList>
    </citation>
    <scope>IDENTIFICATION</scope>
</reference>
<comment type="subcellular location">
    <subcellularLocation>
        <location evidence="1">Membrane</location>
    </subcellularLocation>
</comment>
<proteinExistence type="predicted"/>
<dbReference type="PROSITE" id="PS50835">
    <property type="entry name" value="IG_LIKE"/>
    <property type="match status" value="1"/>
</dbReference>
<feature type="transmembrane region" description="Helical" evidence="4">
    <location>
        <begin position="22"/>
        <end position="42"/>
    </location>
</feature>
<keyword evidence="7" id="KW-1185">Reference proteome</keyword>
<protein>
    <recommendedName>
        <fullName evidence="5">Ig-like domain-containing protein</fullName>
    </recommendedName>
</protein>
<evidence type="ECO:0000256" key="4">
    <source>
        <dbReference type="SAM" id="Phobius"/>
    </source>
</evidence>
<evidence type="ECO:0000256" key="2">
    <source>
        <dbReference type="ARBA" id="ARBA00023136"/>
    </source>
</evidence>
<evidence type="ECO:0000256" key="3">
    <source>
        <dbReference type="ARBA" id="ARBA00023319"/>
    </source>
</evidence>
<dbReference type="InterPro" id="IPR013106">
    <property type="entry name" value="Ig_V-set"/>
</dbReference>
<dbReference type="InterPro" id="IPR013783">
    <property type="entry name" value="Ig-like_fold"/>
</dbReference>
<feature type="transmembrane region" description="Helical" evidence="4">
    <location>
        <begin position="70"/>
        <end position="87"/>
    </location>
</feature>
<dbReference type="InterPro" id="IPR007110">
    <property type="entry name" value="Ig-like_dom"/>
</dbReference>
<dbReference type="Ensembl" id="ENSMGAT00000032020.1">
    <property type="protein sequence ID" value="ENSMGAP00000031583.1"/>
    <property type="gene ID" value="ENSMGAG00000022974.1"/>
</dbReference>
<evidence type="ECO:0000259" key="5">
    <source>
        <dbReference type="PROSITE" id="PS50835"/>
    </source>
</evidence>
<dbReference type="Pfam" id="PF07686">
    <property type="entry name" value="V-set"/>
    <property type="match status" value="1"/>
</dbReference>
<keyword evidence="4" id="KW-0812">Transmembrane</keyword>
<sequence length="354" mass="40256">MLKSNEDLNALLKKVLLFKEGLFAYVLFLSGILIFSHIRSAFSRRIINNLPNMTFWEVLSSMRLRNMREVLFLSIPTCFFIAVWFTGEVSITITVDPSVALVGEQVTLFCQMTPRIPSNASVLWYKEEKGRDAPLYSSSSLDGEVEQCQDEEQCRIKGRWERRRFLLTIQKVQIADRGVYICVVSGNAVSQEAVTYLDIIAIGNKPALVKDQQKENLCHYTCISKGWYPKPQVIWTTYGGGKKNVEIKTNITWSETDLFVVQSIMAVPCDDVDVKCVITLTKEKINQTDIPQGEHLSSLTKTSILEEKYNIFAIESSDEIRCGHPPADLSNNRESYLHIVQQSGMQQLRFISCT</sequence>
<dbReference type="AlphaFoldDB" id="A0A803YII5"/>
<dbReference type="GO" id="GO:0005102">
    <property type="term" value="F:signaling receptor binding"/>
    <property type="evidence" value="ECO:0007669"/>
    <property type="project" value="TreeGrafter"/>
</dbReference>
<dbReference type="InterPro" id="IPR036179">
    <property type="entry name" value="Ig-like_dom_sf"/>
</dbReference>
<dbReference type="Gene3D" id="2.60.40.10">
    <property type="entry name" value="Immunoglobulins"/>
    <property type="match status" value="2"/>
</dbReference>
<reference evidence="6" key="2">
    <citation type="submission" date="2025-08" db="UniProtKB">
        <authorList>
            <consortium name="Ensembl"/>
        </authorList>
    </citation>
    <scope>IDENTIFICATION</scope>
</reference>
<dbReference type="GO" id="GO:0009897">
    <property type="term" value="C:external side of plasma membrane"/>
    <property type="evidence" value="ECO:0007669"/>
    <property type="project" value="TreeGrafter"/>
</dbReference>
<accession>A0A803YII5</accession>
<organism evidence="6 7">
    <name type="scientific">Meleagris gallopavo</name>
    <name type="common">Wild turkey</name>
    <dbReference type="NCBI Taxonomy" id="9103"/>
    <lineage>
        <taxon>Eukaryota</taxon>
        <taxon>Metazoa</taxon>
        <taxon>Chordata</taxon>
        <taxon>Craniata</taxon>
        <taxon>Vertebrata</taxon>
        <taxon>Euteleostomi</taxon>
        <taxon>Archelosauria</taxon>
        <taxon>Archosauria</taxon>
        <taxon>Dinosauria</taxon>
        <taxon>Saurischia</taxon>
        <taxon>Theropoda</taxon>
        <taxon>Coelurosauria</taxon>
        <taxon>Aves</taxon>
        <taxon>Neognathae</taxon>
        <taxon>Galloanserae</taxon>
        <taxon>Galliformes</taxon>
        <taxon>Phasianidae</taxon>
        <taxon>Meleagridinae</taxon>
        <taxon>Meleagris</taxon>
    </lineage>
</organism>
<dbReference type="PANTHER" id="PTHR24100">
    <property type="entry name" value="BUTYROPHILIN"/>
    <property type="match status" value="1"/>
</dbReference>
<keyword evidence="2 4" id="KW-0472">Membrane</keyword>
<dbReference type="GeneTree" id="ENSGT00960000191103"/>
<dbReference type="GO" id="GO:0050852">
    <property type="term" value="P:T cell receptor signaling pathway"/>
    <property type="evidence" value="ECO:0007669"/>
    <property type="project" value="TreeGrafter"/>
</dbReference>
<dbReference type="InterPro" id="IPR003599">
    <property type="entry name" value="Ig_sub"/>
</dbReference>
<dbReference type="SMART" id="SM00409">
    <property type="entry name" value="IG"/>
    <property type="match status" value="1"/>
</dbReference>
<feature type="domain" description="Ig-like" evidence="5">
    <location>
        <begin position="76"/>
        <end position="195"/>
    </location>
</feature>
<evidence type="ECO:0000313" key="6">
    <source>
        <dbReference type="Ensembl" id="ENSMGAP00000031583.1"/>
    </source>
</evidence>
<dbReference type="InterPro" id="IPR053896">
    <property type="entry name" value="BTN3A2-like_Ig-C"/>
</dbReference>
<dbReference type="SUPFAM" id="SSF48726">
    <property type="entry name" value="Immunoglobulin"/>
    <property type="match status" value="2"/>
</dbReference>
<dbReference type="Proteomes" id="UP000001645">
    <property type="component" value="Unplaced"/>
</dbReference>
<dbReference type="InterPro" id="IPR050504">
    <property type="entry name" value="IgSF_BTN/MOG"/>
</dbReference>
<evidence type="ECO:0000256" key="1">
    <source>
        <dbReference type="ARBA" id="ARBA00004370"/>
    </source>
</evidence>
<dbReference type="Pfam" id="PF22705">
    <property type="entry name" value="C2-set_3"/>
    <property type="match status" value="1"/>
</dbReference>
<dbReference type="InParanoid" id="A0A803YII5"/>
<keyword evidence="3" id="KW-0393">Immunoglobulin domain</keyword>
<keyword evidence="4" id="KW-1133">Transmembrane helix</keyword>
<dbReference type="PANTHER" id="PTHR24100:SF130">
    <property type="entry name" value="BUTYROPHILIN-LIKE PROTEIN 9"/>
    <property type="match status" value="1"/>
</dbReference>
<gene>
    <name evidence="6" type="primary">LOC104916174</name>
</gene>